<dbReference type="STRING" id="1179773.BN6_32600"/>
<dbReference type="Gene3D" id="1.10.3300.10">
    <property type="entry name" value="Jann2411-like domain"/>
    <property type="match status" value="1"/>
</dbReference>
<dbReference type="AlphaFoldDB" id="K0K139"/>
<dbReference type="KEGG" id="sesp:BN6_32600"/>
<feature type="domain" description="Zinc finger CGNR" evidence="1">
    <location>
        <begin position="105"/>
        <end position="143"/>
    </location>
</feature>
<dbReference type="PATRIC" id="fig|1179773.3.peg.3262"/>
<dbReference type="PANTHER" id="PTHR35525:SF3">
    <property type="entry name" value="BLL6575 PROTEIN"/>
    <property type="match status" value="1"/>
</dbReference>
<dbReference type="SUPFAM" id="SSF160904">
    <property type="entry name" value="Jann2411-like"/>
    <property type="match status" value="1"/>
</dbReference>
<protein>
    <recommendedName>
        <fullName evidence="1">Zinc finger CGNR domain-containing protein</fullName>
    </recommendedName>
</protein>
<evidence type="ECO:0000259" key="1">
    <source>
        <dbReference type="Pfam" id="PF11706"/>
    </source>
</evidence>
<gene>
    <name evidence="2" type="ordered locus">BN6_32600</name>
</gene>
<dbReference type="Pfam" id="PF07336">
    <property type="entry name" value="ABATE"/>
    <property type="match status" value="1"/>
</dbReference>
<name>K0K139_SACES</name>
<evidence type="ECO:0000313" key="2">
    <source>
        <dbReference type="EMBL" id="CCH30564.1"/>
    </source>
</evidence>
<dbReference type="InterPro" id="IPR010852">
    <property type="entry name" value="ABATE"/>
</dbReference>
<evidence type="ECO:0000313" key="3">
    <source>
        <dbReference type="Proteomes" id="UP000006281"/>
    </source>
</evidence>
<organism evidence="2 3">
    <name type="scientific">Saccharothrix espanaensis (strain ATCC 51144 / DSM 44229 / JCM 9112 / NBRC 15066 / NRRL 15764)</name>
    <dbReference type="NCBI Taxonomy" id="1179773"/>
    <lineage>
        <taxon>Bacteria</taxon>
        <taxon>Bacillati</taxon>
        <taxon>Actinomycetota</taxon>
        <taxon>Actinomycetes</taxon>
        <taxon>Pseudonocardiales</taxon>
        <taxon>Pseudonocardiaceae</taxon>
        <taxon>Saccharothrix</taxon>
    </lineage>
</organism>
<sequence length="150" mass="16221">MAGGDVGHVGECDLEAFRGLRRALRDLAGVVTEDTRDVSGDRDLARAVAEVNAAVRQTAAWPQLEVVGGELVRRTASAAPGVVRVLAAIAAEGVELFGGERRSLLRACYAPGCVLYFVKDHPRREWCSPGCGNRVRAARHYRRVTSREHG</sequence>
<dbReference type="PANTHER" id="PTHR35525">
    <property type="entry name" value="BLL6575 PROTEIN"/>
    <property type="match status" value="1"/>
</dbReference>
<dbReference type="HOGENOM" id="CLU_087298_2_1_11"/>
<reference evidence="2 3" key="1">
    <citation type="journal article" date="2012" name="BMC Genomics">
        <title>Complete genome sequence of Saccharothrix espanaensis DSM 44229T and comparison to the other completely sequenced Pseudonocardiaceae.</title>
        <authorList>
            <person name="Strobel T."/>
            <person name="Al-Dilaimi A."/>
            <person name="Blom J."/>
            <person name="Gessner A."/>
            <person name="Kalinowski J."/>
            <person name="Luzhetska M."/>
            <person name="Puhler A."/>
            <person name="Szczepanowski R."/>
            <person name="Bechthold A."/>
            <person name="Ruckert C."/>
        </authorList>
    </citation>
    <scope>NUCLEOTIDE SEQUENCE [LARGE SCALE GENOMIC DNA]</scope>
    <source>
        <strain evidence="3">ATCC 51144 / DSM 44229 / JCM 9112 / NBRC 15066 / NRRL 15764</strain>
    </source>
</reference>
<proteinExistence type="predicted"/>
<dbReference type="EMBL" id="HE804045">
    <property type="protein sequence ID" value="CCH30564.1"/>
    <property type="molecule type" value="Genomic_DNA"/>
</dbReference>
<dbReference type="eggNOG" id="COG5516">
    <property type="taxonomic scope" value="Bacteria"/>
</dbReference>
<accession>K0K139</accession>
<dbReference type="Proteomes" id="UP000006281">
    <property type="component" value="Chromosome"/>
</dbReference>
<keyword evidence="3" id="KW-1185">Reference proteome</keyword>
<dbReference type="InterPro" id="IPR021005">
    <property type="entry name" value="Znf_CGNR"/>
</dbReference>
<dbReference type="InterPro" id="IPR023286">
    <property type="entry name" value="ABATE_dom_sf"/>
</dbReference>
<dbReference type="Pfam" id="PF11706">
    <property type="entry name" value="zf-CGNR"/>
    <property type="match status" value="1"/>
</dbReference>